<organism evidence="1 2">
    <name type="scientific">Fusarium venenatum</name>
    <dbReference type="NCBI Taxonomy" id="56646"/>
    <lineage>
        <taxon>Eukaryota</taxon>
        <taxon>Fungi</taxon>
        <taxon>Dikarya</taxon>
        <taxon>Ascomycota</taxon>
        <taxon>Pezizomycotina</taxon>
        <taxon>Sordariomycetes</taxon>
        <taxon>Hypocreomycetidae</taxon>
        <taxon>Hypocreales</taxon>
        <taxon>Nectriaceae</taxon>
        <taxon>Fusarium</taxon>
    </lineage>
</organism>
<dbReference type="AlphaFoldDB" id="A0A2L2TEE9"/>
<evidence type="ECO:0000313" key="1">
    <source>
        <dbReference type="EMBL" id="CEI69354.1"/>
    </source>
</evidence>
<reference evidence="2" key="1">
    <citation type="submission" date="2014-10" db="EMBL/GenBank/DDBJ databases">
        <authorList>
            <person name="King R."/>
        </authorList>
    </citation>
    <scope>NUCLEOTIDE SEQUENCE [LARGE SCALE GENOMIC DNA]</scope>
    <source>
        <strain evidence="2">A3/5</strain>
    </source>
</reference>
<protein>
    <submittedName>
        <fullName evidence="1">Uncharacterized protein</fullName>
    </submittedName>
</protein>
<name>A0A2L2TEE9_9HYPO</name>
<dbReference type="EMBL" id="LN649231">
    <property type="protein sequence ID" value="CEI69354.1"/>
    <property type="molecule type" value="Genomic_DNA"/>
</dbReference>
<evidence type="ECO:0000313" key="2">
    <source>
        <dbReference type="Proteomes" id="UP000245910"/>
    </source>
</evidence>
<keyword evidence="2" id="KW-1185">Reference proteome</keyword>
<dbReference type="Proteomes" id="UP000245910">
    <property type="component" value="Chromosome III"/>
</dbReference>
<sequence>MSVTTITRKEESLSILRYYLKISARATNTSPTISTNLAMLYWRYLDSTQHYAVRNILPQMGGCRNPVKTLGKLVTSPRITEVGLSGDETVGYRLRGEYSESEQRPDSLCIILERVTSYIPDWNEIHRSDIHLEAMGPERT</sequence>
<proteinExistence type="predicted"/>
<accession>A0A2L2TEE9</accession>